<feature type="domain" description="Periplasmic binding protein" evidence="4">
    <location>
        <begin position="39"/>
        <end position="301"/>
    </location>
</feature>
<dbReference type="EMBL" id="FTNE01000011">
    <property type="protein sequence ID" value="SIQ90487.1"/>
    <property type="molecule type" value="Genomic_DNA"/>
</dbReference>
<proteinExistence type="inferred from homology"/>
<dbReference type="InterPro" id="IPR050555">
    <property type="entry name" value="Bact_Solute-Bind_Prot2"/>
</dbReference>
<evidence type="ECO:0000256" key="3">
    <source>
        <dbReference type="SAM" id="SignalP"/>
    </source>
</evidence>
<dbReference type="InterPro" id="IPR028082">
    <property type="entry name" value="Peripla_BP_I"/>
</dbReference>
<evidence type="ECO:0000256" key="1">
    <source>
        <dbReference type="ARBA" id="ARBA00004418"/>
    </source>
</evidence>
<feature type="signal peptide" evidence="3">
    <location>
        <begin position="1"/>
        <end position="33"/>
    </location>
</feature>
<dbReference type="RefSeq" id="WP_051657341.1">
    <property type="nucleotide sequence ID" value="NZ_FTNE01000011.1"/>
</dbReference>
<comment type="subcellular location">
    <subcellularLocation>
        <location evidence="1">Periplasm</location>
    </subcellularLocation>
</comment>
<dbReference type="InterPro" id="IPR006311">
    <property type="entry name" value="TAT_signal"/>
</dbReference>
<dbReference type="AlphaFoldDB" id="A0A8G2CL15"/>
<organism evidence="5 6">
    <name type="scientific">Acidiphilium rubrum</name>
    <dbReference type="NCBI Taxonomy" id="526"/>
    <lineage>
        <taxon>Bacteria</taxon>
        <taxon>Pseudomonadati</taxon>
        <taxon>Pseudomonadota</taxon>
        <taxon>Alphaproteobacteria</taxon>
        <taxon>Acetobacterales</taxon>
        <taxon>Acidocellaceae</taxon>
        <taxon>Acidiphilium</taxon>
    </lineage>
</organism>
<protein>
    <submittedName>
        <fullName evidence="5">Monosaccharide ABC transporter substrate-binding protein, CUT2 family</fullName>
    </submittedName>
</protein>
<evidence type="ECO:0000313" key="6">
    <source>
        <dbReference type="Proteomes" id="UP000186308"/>
    </source>
</evidence>
<dbReference type="OrthoDB" id="9813037at2"/>
<comment type="caution">
    <text evidence="5">The sequence shown here is derived from an EMBL/GenBank/DDBJ whole genome shotgun (WGS) entry which is preliminary data.</text>
</comment>
<name>A0A8G2CL15_ACIRU</name>
<dbReference type="InterPro" id="IPR025997">
    <property type="entry name" value="SBP_2_dom"/>
</dbReference>
<dbReference type="PROSITE" id="PS51318">
    <property type="entry name" value="TAT"/>
    <property type="match status" value="1"/>
</dbReference>
<dbReference type="GO" id="GO:0030288">
    <property type="term" value="C:outer membrane-bounded periplasmic space"/>
    <property type="evidence" value="ECO:0007669"/>
    <property type="project" value="TreeGrafter"/>
</dbReference>
<feature type="chain" id="PRO_5034712134" evidence="3">
    <location>
        <begin position="34"/>
        <end position="324"/>
    </location>
</feature>
<dbReference type="PANTHER" id="PTHR30036">
    <property type="entry name" value="D-XYLOSE-BINDING PERIPLASMIC PROTEIN"/>
    <property type="match status" value="1"/>
</dbReference>
<evidence type="ECO:0000256" key="2">
    <source>
        <dbReference type="ARBA" id="ARBA00007639"/>
    </source>
</evidence>
<evidence type="ECO:0000259" key="4">
    <source>
        <dbReference type="Pfam" id="PF13407"/>
    </source>
</evidence>
<gene>
    <name evidence="5" type="ORF">SAMN05421828_11187</name>
</gene>
<dbReference type="Pfam" id="PF13407">
    <property type="entry name" value="Peripla_BP_4"/>
    <property type="match status" value="1"/>
</dbReference>
<comment type="similarity">
    <text evidence="2">Belongs to the bacterial solute-binding protein 2 family.</text>
</comment>
<dbReference type="Gene3D" id="3.40.50.2300">
    <property type="match status" value="2"/>
</dbReference>
<dbReference type="Proteomes" id="UP000186308">
    <property type="component" value="Unassembled WGS sequence"/>
</dbReference>
<accession>A0A8G2CL15</accession>
<keyword evidence="6" id="KW-1185">Reference proteome</keyword>
<dbReference type="SUPFAM" id="SSF53822">
    <property type="entry name" value="Periplasmic binding protein-like I"/>
    <property type="match status" value="1"/>
</dbReference>
<keyword evidence="3" id="KW-0732">Signal</keyword>
<dbReference type="PANTHER" id="PTHR30036:SF7">
    <property type="entry name" value="ABC TRANSPORTER PERIPLASMIC-BINDING PROTEIN YPHF"/>
    <property type="match status" value="1"/>
</dbReference>
<evidence type="ECO:0000313" key="5">
    <source>
        <dbReference type="EMBL" id="SIQ90487.1"/>
    </source>
</evidence>
<dbReference type="GO" id="GO:0030246">
    <property type="term" value="F:carbohydrate binding"/>
    <property type="evidence" value="ECO:0007669"/>
    <property type="project" value="TreeGrafter"/>
</dbReference>
<dbReference type="CDD" id="cd06314">
    <property type="entry name" value="PBP1_tmGBP"/>
    <property type="match status" value="1"/>
</dbReference>
<sequence length="324" mass="33980">MTSNTKRTGLWLTGAGTAAVLGALLLSPAPAKAGKTYDFAIVPKSLNNPYFDLSRDGCMAEAKKLGDVKCTYTGPVTQDAAAEVQTVQDLITRGIDGIAISVADPGSIAHVIARARAAGIPVITFDADAPDTKRQVYVGTDNLQLGKDLGQQLVKAHPTPGTYAVISGGPAAENLAQRVDGVRDVLKAAGWKEVGGSPTFCNDDSALGMQQMTDLTTANPNLSAIVAVGGWPLFTENAYDDFYNKHKAAIDGGKLTIVSADTLPAELSELKKGEVAALVGQQPYAMGAKAMEILRALKQGKSEKTIQYVGLDVVTKDNVAQFMK</sequence>
<reference evidence="5 6" key="1">
    <citation type="submission" date="2017-01" db="EMBL/GenBank/DDBJ databases">
        <authorList>
            <person name="Varghese N."/>
            <person name="Submissions S."/>
        </authorList>
    </citation>
    <scope>NUCLEOTIDE SEQUENCE [LARGE SCALE GENOMIC DNA]</scope>
    <source>
        <strain evidence="5 6">ATCC 35905</strain>
    </source>
</reference>